<name>A0A1H5X495_NITMU</name>
<comment type="cofactor">
    <cofactor evidence="16">
        <name>NH4(+)</name>
        <dbReference type="ChEBI" id="CHEBI:28938"/>
    </cofactor>
    <cofactor evidence="16">
        <name>K(+)</name>
        <dbReference type="ChEBI" id="CHEBI:29103"/>
    </cofactor>
    <text evidence="16">A monovalent cation. Ammonium or potassium.</text>
</comment>
<evidence type="ECO:0000313" key="17">
    <source>
        <dbReference type="EMBL" id="SEG06106.1"/>
    </source>
</evidence>
<evidence type="ECO:0000256" key="9">
    <source>
        <dbReference type="ARBA" id="ARBA00022741"/>
    </source>
</evidence>
<protein>
    <recommendedName>
        <fullName evidence="15 16">Type III pantothenate kinase</fullName>
        <ecNumber evidence="6 16">2.7.1.33</ecNumber>
    </recommendedName>
    <alternativeName>
        <fullName evidence="16">PanK-III</fullName>
    </alternativeName>
    <alternativeName>
        <fullName evidence="16">Pantothenic acid kinase</fullName>
    </alternativeName>
</protein>
<dbReference type="UniPathway" id="UPA00241">
    <property type="reaction ID" value="UER00352"/>
</dbReference>
<dbReference type="Gene3D" id="3.30.420.40">
    <property type="match status" value="2"/>
</dbReference>
<reference evidence="17 18" key="1">
    <citation type="submission" date="2016-10" db="EMBL/GenBank/DDBJ databases">
        <authorList>
            <person name="de Groot N.N."/>
        </authorList>
    </citation>
    <scope>NUCLEOTIDE SEQUENCE [LARGE SCALE GENOMIC DNA]</scope>
    <source>
        <strain evidence="17 18">Nl13</strain>
    </source>
</reference>
<evidence type="ECO:0000256" key="2">
    <source>
        <dbReference type="ARBA" id="ARBA00001958"/>
    </source>
</evidence>
<evidence type="ECO:0000313" key="18">
    <source>
        <dbReference type="Proteomes" id="UP000236751"/>
    </source>
</evidence>
<keyword evidence="7 16" id="KW-0963">Cytoplasm</keyword>
<evidence type="ECO:0000256" key="16">
    <source>
        <dbReference type="HAMAP-Rule" id="MF_01274"/>
    </source>
</evidence>
<gene>
    <name evidence="16" type="primary">coaX</name>
    <name evidence="17" type="ORF">SAMN05216403_12615</name>
</gene>
<dbReference type="PANTHER" id="PTHR34265">
    <property type="entry name" value="TYPE III PANTOTHENATE KINASE"/>
    <property type="match status" value="1"/>
</dbReference>
<evidence type="ECO:0000256" key="14">
    <source>
        <dbReference type="ARBA" id="ARBA00038036"/>
    </source>
</evidence>
<dbReference type="EC" id="2.7.1.33" evidence="6 16"/>
<feature type="active site" description="Proton acceptor" evidence="16">
    <location>
        <position position="102"/>
    </location>
</feature>
<feature type="binding site" evidence="16">
    <location>
        <position position="122"/>
    </location>
    <ligand>
        <name>K(+)</name>
        <dbReference type="ChEBI" id="CHEBI:29103"/>
    </ligand>
</feature>
<evidence type="ECO:0000256" key="10">
    <source>
        <dbReference type="ARBA" id="ARBA00022777"/>
    </source>
</evidence>
<dbReference type="SMR" id="A0A1H5X495"/>
<evidence type="ECO:0000256" key="12">
    <source>
        <dbReference type="ARBA" id="ARBA00022958"/>
    </source>
</evidence>
<dbReference type="Proteomes" id="UP000236751">
    <property type="component" value="Unassembled WGS sequence"/>
</dbReference>
<organism evidence="17 18">
    <name type="scientific">Nitrosospira multiformis (strain ATCC 25196 / NCIMB 11849 / C 71)</name>
    <dbReference type="NCBI Taxonomy" id="323848"/>
    <lineage>
        <taxon>Bacteria</taxon>
        <taxon>Pseudomonadati</taxon>
        <taxon>Pseudomonadota</taxon>
        <taxon>Betaproteobacteria</taxon>
        <taxon>Nitrosomonadales</taxon>
        <taxon>Nitrosomonadaceae</taxon>
        <taxon>Nitrosospira</taxon>
    </lineage>
</organism>
<dbReference type="NCBIfam" id="TIGR00671">
    <property type="entry name" value="baf"/>
    <property type="match status" value="1"/>
</dbReference>
<comment type="subunit">
    <text evidence="5 16">Homodimer.</text>
</comment>
<dbReference type="GO" id="GO:0005524">
    <property type="term" value="F:ATP binding"/>
    <property type="evidence" value="ECO:0007669"/>
    <property type="project" value="UniProtKB-UniRule"/>
</dbReference>
<evidence type="ECO:0000256" key="15">
    <source>
        <dbReference type="ARBA" id="ARBA00040883"/>
    </source>
</evidence>
<dbReference type="GO" id="GO:0015937">
    <property type="term" value="P:coenzyme A biosynthetic process"/>
    <property type="evidence" value="ECO:0007669"/>
    <property type="project" value="UniProtKB-UniRule"/>
</dbReference>
<feature type="binding site" evidence="16">
    <location>
        <position position="175"/>
    </location>
    <ligand>
        <name>substrate</name>
    </ligand>
</feature>
<comment type="function">
    <text evidence="16">Catalyzes the phosphorylation of pantothenate (Pan), the first step in CoA biosynthesis.</text>
</comment>
<dbReference type="AlphaFoldDB" id="A0A1H5X495"/>
<keyword evidence="9 16" id="KW-0547">Nucleotide-binding</keyword>
<evidence type="ECO:0000256" key="3">
    <source>
        <dbReference type="ARBA" id="ARBA00004496"/>
    </source>
</evidence>
<feature type="binding site" evidence="16">
    <location>
        <begin position="9"/>
        <end position="16"/>
    </location>
    <ligand>
        <name>ATP</name>
        <dbReference type="ChEBI" id="CHEBI:30616"/>
    </ligand>
</feature>
<comment type="subcellular location">
    <subcellularLocation>
        <location evidence="3 16">Cytoplasm</location>
    </subcellularLocation>
</comment>
<dbReference type="Pfam" id="PF03309">
    <property type="entry name" value="Pan_kinase"/>
    <property type="match status" value="1"/>
</dbReference>
<feature type="binding site" evidence="16">
    <location>
        <position position="93"/>
    </location>
    <ligand>
        <name>substrate</name>
    </ligand>
</feature>
<dbReference type="PANTHER" id="PTHR34265:SF1">
    <property type="entry name" value="TYPE III PANTOTHENATE KINASE"/>
    <property type="match status" value="1"/>
</dbReference>
<accession>A0A1H5X495</accession>
<feature type="binding site" evidence="16">
    <location>
        <begin position="100"/>
        <end position="103"/>
    </location>
    <ligand>
        <name>substrate</name>
    </ligand>
</feature>
<dbReference type="EMBL" id="FNVK01000026">
    <property type="protein sequence ID" value="SEG06106.1"/>
    <property type="molecule type" value="Genomic_DNA"/>
</dbReference>
<comment type="similarity">
    <text evidence="14 16">Belongs to the type III pantothenate kinase family.</text>
</comment>
<evidence type="ECO:0000256" key="11">
    <source>
        <dbReference type="ARBA" id="ARBA00022840"/>
    </source>
</evidence>
<keyword evidence="13 16" id="KW-0173">Coenzyme A biosynthesis</keyword>
<evidence type="ECO:0000256" key="6">
    <source>
        <dbReference type="ARBA" id="ARBA00012102"/>
    </source>
</evidence>
<sequence>MNPLLLAVDSGNTRVKWGLHDGRNWLMQGVAAQGDRVQLEREWRDLREPSRVVISNVANAGVKGSLSELLAQWKAEPQWITAVPYQCGVRNYYSNPAQLGSDRWAALVAAWVLERQGCLVVDAGTAMTVDALSDTGEFLGGLITPGLDLMQKILVEDLGSLESEGGKFCDYPDSTADALYSGAVHAMAGAIERMAALLAGTLGHMPECILSGGAAQQLQPQLNVNVKVMDNLVLQGLLAIARETSETASGGVVASPEDSIEN</sequence>
<dbReference type="GO" id="GO:0005737">
    <property type="term" value="C:cytoplasm"/>
    <property type="evidence" value="ECO:0007669"/>
    <property type="project" value="UniProtKB-SubCell"/>
</dbReference>
<keyword evidence="12 16" id="KW-0630">Potassium</keyword>
<keyword evidence="8 16" id="KW-0808">Transferase</keyword>
<dbReference type="OrthoDB" id="9781305at2"/>
<dbReference type="CDD" id="cd24015">
    <property type="entry name" value="ASKHA_NBD_PanK-III"/>
    <property type="match status" value="1"/>
</dbReference>
<dbReference type="InterPro" id="IPR043129">
    <property type="entry name" value="ATPase_NBD"/>
</dbReference>
<evidence type="ECO:0000256" key="4">
    <source>
        <dbReference type="ARBA" id="ARBA00005225"/>
    </source>
</evidence>
<dbReference type="RefSeq" id="WP_011381386.1">
    <property type="nucleotide sequence ID" value="NC_007614.1"/>
</dbReference>
<comment type="pathway">
    <text evidence="4 16">Cofactor biosynthesis; coenzyme A biosynthesis; CoA from (R)-pantothenate: step 1/5.</text>
</comment>
<dbReference type="SUPFAM" id="SSF53067">
    <property type="entry name" value="Actin-like ATPase domain"/>
    <property type="match status" value="2"/>
</dbReference>
<dbReference type="InterPro" id="IPR004619">
    <property type="entry name" value="Type_III_PanK"/>
</dbReference>
<evidence type="ECO:0000256" key="5">
    <source>
        <dbReference type="ARBA" id="ARBA00011738"/>
    </source>
</evidence>
<dbReference type="KEGG" id="nmu:Nmul_A2081"/>
<feature type="binding site" evidence="16">
    <location>
        <position position="125"/>
    </location>
    <ligand>
        <name>ATP</name>
        <dbReference type="ChEBI" id="CHEBI:30616"/>
    </ligand>
</feature>
<keyword evidence="16" id="KW-0479">Metal-binding</keyword>
<dbReference type="GO" id="GO:0004594">
    <property type="term" value="F:pantothenate kinase activity"/>
    <property type="evidence" value="ECO:0007669"/>
    <property type="project" value="UniProtKB-UniRule"/>
</dbReference>
<dbReference type="GO" id="GO:0046872">
    <property type="term" value="F:metal ion binding"/>
    <property type="evidence" value="ECO:0007669"/>
    <property type="project" value="UniProtKB-KW"/>
</dbReference>
<proteinExistence type="inferred from homology"/>
<keyword evidence="11 16" id="KW-0067">ATP-binding</keyword>
<dbReference type="HAMAP" id="MF_01274">
    <property type="entry name" value="Pantothen_kinase_3"/>
    <property type="match status" value="1"/>
</dbReference>
<comment type="cofactor">
    <cofactor evidence="2">
        <name>K(+)</name>
        <dbReference type="ChEBI" id="CHEBI:29103"/>
    </cofactor>
</comment>
<keyword evidence="10 16" id="KW-0418">Kinase</keyword>
<comment type="catalytic activity">
    <reaction evidence="1 16">
        <text>(R)-pantothenate + ATP = (R)-4'-phosphopantothenate + ADP + H(+)</text>
        <dbReference type="Rhea" id="RHEA:16373"/>
        <dbReference type="ChEBI" id="CHEBI:10986"/>
        <dbReference type="ChEBI" id="CHEBI:15378"/>
        <dbReference type="ChEBI" id="CHEBI:29032"/>
        <dbReference type="ChEBI" id="CHEBI:30616"/>
        <dbReference type="ChEBI" id="CHEBI:456216"/>
        <dbReference type="EC" id="2.7.1.33"/>
    </reaction>
</comment>
<evidence type="ECO:0000256" key="8">
    <source>
        <dbReference type="ARBA" id="ARBA00022679"/>
    </source>
</evidence>
<evidence type="ECO:0000256" key="1">
    <source>
        <dbReference type="ARBA" id="ARBA00001206"/>
    </source>
</evidence>
<evidence type="ECO:0000256" key="13">
    <source>
        <dbReference type="ARBA" id="ARBA00022993"/>
    </source>
</evidence>
<evidence type="ECO:0000256" key="7">
    <source>
        <dbReference type="ARBA" id="ARBA00022490"/>
    </source>
</evidence>